<dbReference type="Proteomes" id="UP000001845">
    <property type="component" value="Chromosome"/>
</dbReference>
<reference evidence="3" key="1">
    <citation type="submission" date="2010-03" db="EMBL/GenBank/DDBJ databases">
        <title>The complete genome of Mycoplasma crocodyli MP145.</title>
        <authorList>
            <person name="Glass J.I."/>
            <person name="Durkin A.S."/>
            <person name="Hostetler J."/>
            <person name="Jackson J."/>
            <person name="Johnson J."/>
            <person name="May M.A."/>
            <person name="Paralanov V."/>
            <person name="Radune D."/>
            <person name="Szczypinski B."/>
            <person name="Brown D.R."/>
        </authorList>
    </citation>
    <scope>NUCLEOTIDE SEQUENCE [LARGE SCALE GENOMIC DNA]</scope>
    <source>
        <strain evidence="3">ATCC 51981 / MP145</strain>
    </source>
</reference>
<dbReference type="eggNOG" id="COG3601">
    <property type="taxonomic scope" value="Bacteria"/>
</dbReference>
<dbReference type="HOGENOM" id="CLU_071807_0_0_14"/>
<dbReference type="STRING" id="512564.MCRO_0548"/>
<dbReference type="GO" id="GO:0016020">
    <property type="term" value="C:membrane"/>
    <property type="evidence" value="ECO:0007669"/>
    <property type="project" value="InterPro"/>
</dbReference>
<dbReference type="InterPro" id="IPR009825">
    <property type="entry name" value="ECF_substrate-spec-like"/>
</dbReference>
<evidence type="ECO:0000256" key="1">
    <source>
        <dbReference type="SAM" id="Phobius"/>
    </source>
</evidence>
<evidence type="ECO:0000313" key="2">
    <source>
        <dbReference type="EMBL" id="ADE19946.1"/>
    </source>
</evidence>
<sequence>MKRKPPALPNTSSWSIFSKWTIRKIVFVAILIAIAVVFTIIGNQLLPIVSIPTIKISFIGLPVKITGFIFGPIIGFFVGFLSDILSMLFVPPSAYNPLYTLATAMNGLVSGIVGWFFLKFLKFYFGGEYRINAFEAKIFNLSIKYKKALDKNDLVKAEKYADLIIVTNNKKNNFIETGSYHLLLNINLTSAAILIISLIIFLVILVGFVVDQKYINSSIIKNRWGLMAFMISGFLTMLVFVFVARFKLSPSRYLILVPIIIFSALLEMINVPLLSVADTYALGTGNTEHIFVWIFTHVATSPVKIWFNMLIIYYSYSIIASLIYKNENLSY</sequence>
<keyword evidence="1" id="KW-0812">Transmembrane</keyword>
<keyword evidence="1" id="KW-0472">Membrane</keyword>
<dbReference type="RefSeq" id="WP_013054722.1">
    <property type="nucleotide sequence ID" value="NC_014014.1"/>
</dbReference>
<keyword evidence="3" id="KW-1185">Reference proteome</keyword>
<protein>
    <submittedName>
        <fullName evidence="2">Putative membrane protein</fullName>
    </submittedName>
</protein>
<dbReference type="Gene3D" id="1.10.1760.20">
    <property type="match status" value="1"/>
</dbReference>
<reference key="2">
    <citation type="submission" date="2010-03" db="EMBL/GenBank/DDBJ databases">
        <authorList>
            <person name="Ma Z."/>
            <person name="Wang X."/>
            <person name="Liu H."/>
        </authorList>
    </citation>
    <scope>NUCLEOTIDE SEQUENCE</scope>
    <source>
        <strain>MP145</strain>
    </source>
</reference>
<dbReference type="AlphaFoldDB" id="D5E5X4"/>
<feature type="transmembrane region" description="Helical" evidence="1">
    <location>
        <begin position="98"/>
        <end position="118"/>
    </location>
</feature>
<name>D5E5X4_MYCCM</name>
<gene>
    <name evidence="2" type="ordered locus">MCRO_0548</name>
</gene>
<evidence type="ECO:0000313" key="3">
    <source>
        <dbReference type="Proteomes" id="UP000001845"/>
    </source>
</evidence>
<dbReference type="Pfam" id="PF07155">
    <property type="entry name" value="ECF-ribofla_trS"/>
    <property type="match status" value="1"/>
</dbReference>
<feature type="transmembrane region" description="Helical" evidence="1">
    <location>
        <begin position="253"/>
        <end position="274"/>
    </location>
</feature>
<organism evidence="2 3">
    <name type="scientific">Mycoplasma crocodyli (strain ATCC 51981 / MP145)</name>
    <dbReference type="NCBI Taxonomy" id="512564"/>
    <lineage>
        <taxon>Bacteria</taxon>
        <taxon>Bacillati</taxon>
        <taxon>Mycoplasmatota</taxon>
        <taxon>Mollicutes</taxon>
        <taxon>Mycoplasmataceae</taxon>
        <taxon>Mycoplasma</taxon>
    </lineage>
</organism>
<feature type="transmembrane region" description="Helical" evidence="1">
    <location>
        <begin position="305"/>
        <end position="324"/>
    </location>
</feature>
<dbReference type="KEGG" id="mcd:MCRO_0548"/>
<accession>D5E5X4</accession>
<feature type="transmembrane region" description="Helical" evidence="1">
    <location>
        <begin position="180"/>
        <end position="206"/>
    </location>
</feature>
<dbReference type="EMBL" id="CP001991">
    <property type="protein sequence ID" value="ADE19946.1"/>
    <property type="molecule type" value="Genomic_DNA"/>
</dbReference>
<proteinExistence type="predicted"/>
<feature type="transmembrane region" description="Helical" evidence="1">
    <location>
        <begin position="25"/>
        <end position="46"/>
    </location>
</feature>
<keyword evidence="1" id="KW-1133">Transmembrane helix</keyword>
<feature type="transmembrane region" description="Helical" evidence="1">
    <location>
        <begin position="226"/>
        <end position="246"/>
    </location>
</feature>
<reference evidence="2 3" key="3">
    <citation type="journal article" date="2011" name="J. Bacteriol.">
        <title>Genome sequences of Mycoplasma alligatoris A21JP2T and Mycoplasma crocodyli MP145T.</title>
        <authorList>
            <person name="Brown D.R."/>
            <person name="Farmerie W.G."/>
            <person name="May M."/>
            <person name="Benders G.A."/>
            <person name="Durkin A.S."/>
            <person name="Hlavinka K."/>
            <person name="Hostetler J."/>
            <person name="Jackson J."/>
            <person name="Johnson J."/>
            <person name="Miller R.H."/>
            <person name="Paralanov V."/>
            <person name="Radune D."/>
            <person name="Szczypinski B."/>
            <person name="Glass J.I."/>
        </authorList>
    </citation>
    <scope>NUCLEOTIDE SEQUENCE [LARGE SCALE GENOMIC DNA]</scope>
    <source>
        <strain evidence="3">ATCC 51981 / MP145</strain>
    </source>
</reference>
<dbReference type="OrthoDB" id="397639at2"/>